<comment type="caution">
    <text evidence="3">The sequence shown here is derived from an EMBL/GenBank/DDBJ whole genome shotgun (WGS) entry which is preliminary data.</text>
</comment>
<feature type="transmembrane region" description="Helical" evidence="2">
    <location>
        <begin position="52"/>
        <end position="75"/>
    </location>
</feature>
<evidence type="ECO:0000256" key="1">
    <source>
        <dbReference type="SAM" id="MobiDB-lite"/>
    </source>
</evidence>
<keyword evidence="2" id="KW-1133">Transmembrane helix</keyword>
<dbReference type="EMBL" id="RIBZ01000862">
    <property type="protein sequence ID" value="RNF81693.1"/>
    <property type="molecule type" value="Genomic_DNA"/>
</dbReference>
<feature type="transmembrane region" description="Helical" evidence="2">
    <location>
        <begin position="255"/>
        <end position="276"/>
    </location>
</feature>
<feature type="transmembrane region" description="Helical" evidence="2">
    <location>
        <begin position="157"/>
        <end position="177"/>
    </location>
</feature>
<dbReference type="AlphaFoldDB" id="A0A3M8SLN2"/>
<feature type="transmembrane region" description="Helical" evidence="2">
    <location>
        <begin position="446"/>
        <end position="464"/>
    </location>
</feature>
<dbReference type="RefSeq" id="WP_123108120.1">
    <property type="nucleotide sequence ID" value="NZ_RIBZ01000862.1"/>
</dbReference>
<feature type="region of interest" description="Disordered" evidence="1">
    <location>
        <begin position="287"/>
        <end position="320"/>
    </location>
</feature>
<accession>A0A3M8SLN2</accession>
<proteinExistence type="predicted"/>
<dbReference type="Proteomes" id="UP000275401">
    <property type="component" value="Unassembled WGS sequence"/>
</dbReference>
<feature type="transmembrane region" description="Helical" evidence="2">
    <location>
        <begin position="484"/>
        <end position="512"/>
    </location>
</feature>
<gene>
    <name evidence="3" type="ORF">EEJ42_46180</name>
</gene>
<feature type="transmembrane region" description="Helical" evidence="2">
    <location>
        <begin position="124"/>
        <end position="151"/>
    </location>
</feature>
<feature type="transmembrane region" description="Helical" evidence="2">
    <location>
        <begin position="81"/>
        <end position="103"/>
    </location>
</feature>
<keyword evidence="4" id="KW-1185">Reference proteome</keyword>
<keyword evidence="2" id="KW-0812">Transmembrane</keyword>
<feature type="transmembrane region" description="Helical" evidence="2">
    <location>
        <begin position="412"/>
        <end position="434"/>
    </location>
</feature>
<feature type="transmembrane region" description="Helical" evidence="2">
    <location>
        <begin position="518"/>
        <end position="538"/>
    </location>
</feature>
<feature type="transmembrane region" description="Helical" evidence="2">
    <location>
        <begin position="197"/>
        <end position="216"/>
    </location>
</feature>
<evidence type="ECO:0000256" key="2">
    <source>
        <dbReference type="SAM" id="Phobius"/>
    </source>
</evidence>
<name>A0A3M8SLN2_9ACTN</name>
<evidence type="ECO:0000313" key="3">
    <source>
        <dbReference type="EMBL" id="RNF81693.1"/>
    </source>
</evidence>
<sequence length="559" mass="57870">MTLTDPLDAKGPLATAAPAPPPVPTGSLLPVFVQLKLSLMRNGLRQSAGRRAAYITSLVITVLFAALQLLGLVLLRGVDNADALVTVLTAVLALGWAVMPLFFPSGDETLDPTRLVMLPLRPRPLIGALLVSSLIGVGPLFTLTLVVGSLIAIAHGAAAAAAAVLAGVLAVLTCVALARAVATANTRLLSSRKGRDLALLSGLFVAIGVQFVNMGVQKLSGQGGLGVLRPTADILRWVPPASAIDAVQGVSEGSYGVAAAQFALSAVVLALLMWWWSRSLTHLMTAPDSSTIQQEKPRRGADGAGSSAAERGPLGRLLPAGRTGTVMLRTLRYAVRDPKAKASWVSSLGVGLLMPFITSVQGNGSIYWSCWAAGMLGMQMYNQFGQDSSAFWMVAQTISSPRDAYLELRGRAFAVALVGVPYVLLAVVGSAAFLKKPAAVPEALGLAFGLLGTLLATGAMASALRPYSIPQDSAKSVAPGQGSLAWMSLFGGMVMGTLLCAPLLGLTIWLHMSGMHSLLWVLLPLGVVYGAAIAETGLRLAAPRTAGRLPEILAAVSKG</sequence>
<evidence type="ECO:0000313" key="4">
    <source>
        <dbReference type="Proteomes" id="UP000275401"/>
    </source>
</evidence>
<keyword evidence="2" id="KW-0472">Membrane</keyword>
<organism evidence="3 4">
    <name type="scientific">Streptomyces botrytidirepellens</name>
    <dbReference type="NCBI Taxonomy" id="2486417"/>
    <lineage>
        <taxon>Bacteria</taxon>
        <taxon>Bacillati</taxon>
        <taxon>Actinomycetota</taxon>
        <taxon>Actinomycetes</taxon>
        <taxon>Kitasatosporales</taxon>
        <taxon>Streptomycetaceae</taxon>
        <taxon>Streptomyces</taxon>
    </lineage>
</organism>
<feature type="region of interest" description="Disordered" evidence="1">
    <location>
        <begin position="1"/>
        <end position="21"/>
    </location>
</feature>
<protein>
    <submittedName>
        <fullName evidence="3">Transporter</fullName>
    </submittedName>
</protein>
<reference evidence="3 4" key="1">
    <citation type="submission" date="2018-11" db="EMBL/GenBank/DDBJ databases">
        <title>The Potential of Streptomyces as Biocontrol Agents against the Tomato grey mould, Botrytis cinerea (Gray mold) Frontiers in Microbiology.</title>
        <authorList>
            <person name="Li D."/>
        </authorList>
    </citation>
    <scope>NUCLEOTIDE SEQUENCE [LARGE SCALE GENOMIC DNA]</scope>
    <source>
        <strain evidence="3 4">NEAU-LD23</strain>
    </source>
</reference>